<dbReference type="PROSITE" id="PS00092">
    <property type="entry name" value="N6_MTASE"/>
    <property type="match status" value="1"/>
</dbReference>
<keyword evidence="1" id="KW-0489">Methyltransferase</keyword>
<proteinExistence type="predicted"/>
<dbReference type="Pfam" id="PF13651">
    <property type="entry name" value="EcoRI_methylase"/>
    <property type="match status" value="1"/>
</dbReference>
<sequence length="383" mass="44913">MAGGSLDDAKKNKKDEFYTQLCDIENELKHYKEHFKDKVVYCNCDDPRESNFFKYFIRNFNRLGLKKLITTTYINSPIAKTEDLFGERNVVYKVSINKLEDINDYDLITNELINKIVKKRAKKLFGDKKYKPGDFRSNECVELLKQADIVVTNPPFSLFREYVAKLIEYDKKFLIIGNINAISYKEIFPLIKDNKLWLGISIHSGDREFQVPKDYPLNAAGFRTDENGNNFIRVKGVRWFTNLEHKKRHEELDLYKKYNPQEFPKFDNYDAINVDKTADIPCDYYEPMGVPITFLDKYSPEQFEILELGIVGSCNFTCNKKMEILDKFGNATGKFTMNAKGTLYRKWDKNIDKKPPAFKDCETGDLYQSIYARILIKRIKNEN</sequence>
<dbReference type="Proteomes" id="UP001331664">
    <property type="component" value="Unassembled WGS sequence"/>
</dbReference>
<gene>
    <name evidence="1" type="ORF">V2I23_06630</name>
</gene>
<keyword evidence="2" id="KW-1185">Reference proteome</keyword>
<protein>
    <submittedName>
        <fullName evidence="1">Adenine-specific methyltransferase EcoRI family protein</fullName>
    </submittedName>
</protein>
<keyword evidence="1" id="KW-0808">Transferase</keyword>
<dbReference type="GO" id="GO:0008168">
    <property type="term" value="F:methyltransferase activity"/>
    <property type="evidence" value="ECO:0007669"/>
    <property type="project" value="UniProtKB-KW"/>
</dbReference>
<accession>A0ABU7M5H2</accession>
<dbReference type="InterPro" id="IPR002052">
    <property type="entry name" value="DNA_methylase_N6_adenine_CS"/>
</dbReference>
<evidence type="ECO:0000313" key="2">
    <source>
        <dbReference type="Proteomes" id="UP001331664"/>
    </source>
</evidence>
<name>A0ABU7M5H2_9BACT</name>
<dbReference type="GO" id="GO:0032259">
    <property type="term" value="P:methylation"/>
    <property type="evidence" value="ECO:0007669"/>
    <property type="project" value="UniProtKB-KW"/>
</dbReference>
<organism evidence="1 2">
    <name type="scientific">Campylobacter porcelli</name>
    <dbReference type="NCBI Taxonomy" id="1660073"/>
    <lineage>
        <taxon>Bacteria</taxon>
        <taxon>Pseudomonadati</taxon>
        <taxon>Campylobacterota</taxon>
        <taxon>Epsilonproteobacteria</taxon>
        <taxon>Campylobacterales</taxon>
        <taxon>Campylobacteraceae</taxon>
        <taxon>Campylobacter</taxon>
    </lineage>
</organism>
<dbReference type="EMBL" id="JAZBRD010000010">
    <property type="protein sequence ID" value="MEE3744971.1"/>
    <property type="molecule type" value="Genomic_DNA"/>
</dbReference>
<reference evidence="1 2" key="1">
    <citation type="submission" date="2024-01" db="EMBL/GenBank/DDBJ databases">
        <title>Campylobacter porcellus sp. nov.</title>
        <authorList>
            <person name="Papic B."/>
            <person name="Gruntar I."/>
        </authorList>
    </citation>
    <scope>NUCLEOTIDE SEQUENCE [LARGE SCALE GENOMIC DNA]</scope>
    <source>
        <strain evidence="1 2">CX2-4855-23</strain>
    </source>
</reference>
<dbReference type="InterPro" id="IPR025247">
    <property type="entry name" value="EcoRI-like_methylase"/>
</dbReference>
<evidence type="ECO:0000313" key="1">
    <source>
        <dbReference type="EMBL" id="MEE3744971.1"/>
    </source>
</evidence>
<dbReference type="RefSeq" id="WP_330526326.1">
    <property type="nucleotide sequence ID" value="NZ_JAZBRD010000010.1"/>
</dbReference>
<comment type="caution">
    <text evidence="1">The sequence shown here is derived from an EMBL/GenBank/DDBJ whole genome shotgun (WGS) entry which is preliminary data.</text>
</comment>